<dbReference type="EMBL" id="MU253806">
    <property type="protein sequence ID" value="KAG9246400.1"/>
    <property type="molecule type" value="Genomic_DNA"/>
</dbReference>
<name>A0A9P7Z6S6_9HELO</name>
<dbReference type="AlphaFoldDB" id="A0A9P7Z6S6"/>
<comment type="caution">
    <text evidence="1">The sequence shown here is derived from an EMBL/GenBank/DDBJ whole genome shotgun (WGS) entry which is preliminary data.</text>
</comment>
<accession>A0A9P7Z6S6</accession>
<dbReference type="InterPro" id="IPR013320">
    <property type="entry name" value="ConA-like_dom_sf"/>
</dbReference>
<evidence type="ECO:0000313" key="1">
    <source>
        <dbReference type="EMBL" id="KAG9246400.1"/>
    </source>
</evidence>
<proteinExistence type="predicted"/>
<keyword evidence="2" id="KW-1185">Reference proteome</keyword>
<evidence type="ECO:0000313" key="2">
    <source>
        <dbReference type="Proteomes" id="UP000887226"/>
    </source>
</evidence>
<protein>
    <submittedName>
        <fullName evidence="1">Uncharacterized protein</fullName>
    </submittedName>
</protein>
<dbReference type="SUPFAM" id="SSF49899">
    <property type="entry name" value="Concanavalin A-like lectins/glucanases"/>
    <property type="match status" value="1"/>
</dbReference>
<sequence length="139" mass="15049">MAGPLSSVSKNVKGNGAFAGDSDSAKFPTGSTIPSSFGYWRFPDTSAYTVSPPGHPSALRLKPSFMNITDTLDITSDIPITLIIRRQADTLFKYSVDFSRNPKTANEENGVSLLTQLQHIDLMIVLLPSTSDRRSALSL</sequence>
<dbReference type="Proteomes" id="UP000887226">
    <property type="component" value="Unassembled WGS sequence"/>
</dbReference>
<organism evidence="1 2">
    <name type="scientific">Calycina marina</name>
    <dbReference type="NCBI Taxonomy" id="1763456"/>
    <lineage>
        <taxon>Eukaryota</taxon>
        <taxon>Fungi</taxon>
        <taxon>Dikarya</taxon>
        <taxon>Ascomycota</taxon>
        <taxon>Pezizomycotina</taxon>
        <taxon>Leotiomycetes</taxon>
        <taxon>Helotiales</taxon>
        <taxon>Pezizellaceae</taxon>
        <taxon>Calycina</taxon>
    </lineage>
</organism>
<gene>
    <name evidence="1" type="ORF">BJ878DRAFT_574074</name>
</gene>
<reference evidence="1" key="1">
    <citation type="journal article" date="2021" name="IMA Fungus">
        <title>Genomic characterization of three marine fungi, including Emericellopsis atlantica sp. nov. with signatures of a generalist lifestyle and marine biomass degradation.</title>
        <authorList>
            <person name="Hagestad O.C."/>
            <person name="Hou L."/>
            <person name="Andersen J.H."/>
            <person name="Hansen E.H."/>
            <person name="Altermark B."/>
            <person name="Li C."/>
            <person name="Kuhnert E."/>
            <person name="Cox R.J."/>
            <person name="Crous P.W."/>
            <person name="Spatafora J.W."/>
            <person name="Lail K."/>
            <person name="Amirebrahimi M."/>
            <person name="Lipzen A."/>
            <person name="Pangilinan J."/>
            <person name="Andreopoulos W."/>
            <person name="Hayes R.D."/>
            <person name="Ng V."/>
            <person name="Grigoriev I.V."/>
            <person name="Jackson S.A."/>
            <person name="Sutton T.D.S."/>
            <person name="Dobson A.D.W."/>
            <person name="Rama T."/>
        </authorList>
    </citation>
    <scope>NUCLEOTIDE SEQUENCE</scope>
    <source>
        <strain evidence="1">TRa3180A</strain>
    </source>
</reference>
<dbReference type="OrthoDB" id="408373at2759"/>
<dbReference type="Gene3D" id="2.60.120.200">
    <property type="match status" value="1"/>
</dbReference>